<evidence type="ECO:0000313" key="2">
    <source>
        <dbReference type="Proteomes" id="UP000078046"/>
    </source>
</evidence>
<gene>
    <name evidence="1" type="ORF">A3Q56_05899</name>
</gene>
<proteinExistence type="predicted"/>
<reference evidence="1 2" key="1">
    <citation type="submission" date="2016-04" db="EMBL/GenBank/DDBJ databases">
        <title>The genome of Intoshia linei affirms orthonectids as highly simplified spiralians.</title>
        <authorList>
            <person name="Mikhailov K.V."/>
            <person name="Slusarev G.S."/>
            <person name="Nikitin M.A."/>
            <person name="Logacheva M.D."/>
            <person name="Penin A."/>
            <person name="Aleoshin V."/>
            <person name="Panchin Y.V."/>
        </authorList>
    </citation>
    <scope>NUCLEOTIDE SEQUENCE [LARGE SCALE GENOMIC DNA]</scope>
    <source>
        <strain evidence="1">Intl2013</strain>
        <tissue evidence="1">Whole animal</tissue>
    </source>
</reference>
<protein>
    <submittedName>
        <fullName evidence="1">Uncharacterized protein</fullName>
    </submittedName>
</protein>
<dbReference type="Proteomes" id="UP000078046">
    <property type="component" value="Unassembled WGS sequence"/>
</dbReference>
<keyword evidence="2" id="KW-1185">Reference proteome</keyword>
<dbReference type="EMBL" id="LWCA01000984">
    <property type="protein sequence ID" value="OAF66269.1"/>
    <property type="molecule type" value="Genomic_DNA"/>
</dbReference>
<dbReference type="OrthoDB" id="5413281at2759"/>
<name>A0A177AWA9_9BILA</name>
<dbReference type="AlphaFoldDB" id="A0A177AWA9"/>
<comment type="caution">
    <text evidence="1">The sequence shown here is derived from an EMBL/GenBank/DDBJ whole genome shotgun (WGS) entry which is preliminary data.</text>
</comment>
<sequence>MNQHSFILMDILNNIQDDEALIETLHFFYPKYALEALDIVDRSIITMYTSSSGRFFYKCEHQLACKISKILRLLENDEKRNITLEDDEFNDLLMTII</sequence>
<evidence type="ECO:0000313" key="1">
    <source>
        <dbReference type="EMBL" id="OAF66269.1"/>
    </source>
</evidence>
<accession>A0A177AWA9</accession>
<organism evidence="1 2">
    <name type="scientific">Intoshia linei</name>
    <dbReference type="NCBI Taxonomy" id="1819745"/>
    <lineage>
        <taxon>Eukaryota</taxon>
        <taxon>Metazoa</taxon>
        <taxon>Spiralia</taxon>
        <taxon>Lophotrochozoa</taxon>
        <taxon>Mesozoa</taxon>
        <taxon>Orthonectida</taxon>
        <taxon>Rhopaluridae</taxon>
        <taxon>Intoshia</taxon>
    </lineage>
</organism>